<dbReference type="PANTHER" id="PTHR42852:SF17">
    <property type="entry name" value="THIOREDOXIN-LIKE PROTEIN HI_1115"/>
    <property type="match status" value="1"/>
</dbReference>
<dbReference type="GO" id="GO:0016209">
    <property type="term" value="F:antioxidant activity"/>
    <property type="evidence" value="ECO:0007669"/>
    <property type="project" value="InterPro"/>
</dbReference>
<reference evidence="2 3" key="1">
    <citation type="submission" date="2020-07" db="EMBL/GenBank/DDBJ databases">
        <title>A new beta-1,3-glucan-decomposing anaerobic bacterium isolated from anoxic soil subjected to biological soil disinfestation.</title>
        <authorList>
            <person name="Ueki A."/>
            <person name="Tonouchi A."/>
        </authorList>
    </citation>
    <scope>NUCLEOTIDE SEQUENCE [LARGE SCALE GENOMIC DNA]</scope>
    <source>
        <strain evidence="2 3">TW1</strain>
    </source>
</reference>
<dbReference type="AlphaFoldDB" id="A0A6V8SEV3"/>
<dbReference type="InterPro" id="IPR050553">
    <property type="entry name" value="Thioredoxin_ResA/DsbE_sf"/>
</dbReference>
<dbReference type="PROSITE" id="PS00194">
    <property type="entry name" value="THIOREDOXIN_1"/>
    <property type="match status" value="1"/>
</dbReference>
<dbReference type="CDD" id="cd02966">
    <property type="entry name" value="TlpA_like_family"/>
    <property type="match status" value="1"/>
</dbReference>
<evidence type="ECO:0000313" key="3">
    <source>
        <dbReference type="Proteomes" id="UP000580568"/>
    </source>
</evidence>
<dbReference type="EMBL" id="BLZR01000001">
    <property type="protein sequence ID" value="GFP75737.1"/>
    <property type="molecule type" value="Genomic_DNA"/>
</dbReference>
<sequence>MKKLLFPLSIIILFSLSLYTVINYNKTKSNSYNSVDNKKVSDNNNISKTPNTNSTNGIFKDPNGDKAIDFKLKTRDGKEVSLSELKGKNVFINFWATWCPYCVQEMPEIEKLYQETKNSDLIILGIDIGEDNDTVRDFLNKNKLNFNILFDYDESVATNYNITALPTSLFIDKNGTIIKKKIGPMTLDEMKSYINLLK</sequence>
<dbReference type="Pfam" id="PF00578">
    <property type="entry name" value="AhpC-TSA"/>
    <property type="match status" value="1"/>
</dbReference>
<protein>
    <submittedName>
        <fullName evidence="2">Thiol-disulfide oxidoreductase ResA</fullName>
    </submittedName>
</protein>
<dbReference type="GO" id="GO:0016491">
    <property type="term" value="F:oxidoreductase activity"/>
    <property type="evidence" value="ECO:0007669"/>
    <property type="project" value="InterPro"/>
</dbReference>
<evidence type="ECO:0000259" key="1">
    <source>
        <dbReference type="PROSITE" id="PS51352"/>
    </source>
</evidence>
<gene>
    <name evidence="2" type="ORF">bsdtw1_01829</name>
</gene>
<dbReference type="InterPro" id="IPR000866">
    <property type="entry name" value="AhpC/TSA"/>
</dbReference>
<keyword evidence="3" id="KW-1185">Reference proteome</keyword>
<dbReference type="Proteomes" id="UP000580568">
    <property type="component" value="Unassembled WGS sequence"/>
</dbReference>
<organism evidence="2 3">
    <name type="scientific">Clostridium fungisolvens</name>
    <dbReference type="NCBI Taxonomy" id="1604897"/>
    <lineage>
        <taxon>Bacteria</taxon>
        <taxon>Bacillati</taxon>
        <taxon>Bacillota</taxon>
        <taxon>Clostridia</taxon>
        <taxon>Eubacteriales</taxon>
        <taxon>Clostridiaceae</taxon>
        <taxon>Clostridium</taxon>
    </lineage>
</organism>
<name>A0A6V8SEV3_9CLOT</name>
<dbReference type="InterPro" id="IPR013766">
    <property type="entry name" value="Thioredoxin_domain"/>
</dbReference>
<dbReference type="SUPFAM" id="SSF52833">
    <property type="entry name" value="Thioredoxin-like"/>
    <property type="match status" value="1"/>
</dbReference>
<evidence type="ECO:0000313" key="2">
    <source>
        <dbReference type="EMBL" id="GFP75737.1"/>
    </source>
</evidence>
<dbReference type="Gene3D" id="3.40.30.10">
    <property type="entry name" value="Glutaredoxin"/>
    <property type="match status" value="1"/>
</dbReference>
<dbReference type="InterPro" id="IPR036249">
    <property type="entry name" value="Thioredoxin-like_sf"/>
</dbReference>
<comment type="caution">
    <text evidence="2">The sequence shown here is derived from an EMBL/GenBank/DDBJ whole genome shotgun (WGS) entry which is preliminary data.</text>
</comment>
<dbReference type="RefSeq" id="WP_183277216.1">
    <property type="nucleotide sequence ID" value="NZ_BLZR01000001.1"/>
</dbReference>
<dbReference type="InterPro" id="IPR017937">
    <property type="entry name" value="Thioredoxin_CS"/>
</dbReference>
<accession>A0A6V8SEV3</accession>
<feature type="domain" description="Thioredoxin" evidence="1">
    <location>
        <begin position="61"/>
        <end position="198"/>
    </location>
</feature>
<dbReference type="PANTHER" id="PTHR42852">
    <property type="entry name" value="THIOL:DISULFIDE INTERCHANGE PROTEIN DSBE"/>
    <property type="match status" value="1"/>
</dbReference>
<proteinExistence type="predicted"/>
<dbReference type="PROSITE" id="PS51352">
    <property type="entry name" value="THIOREDOXIN_2"/>
    <property type="match status" value="1"/>
</dbReference>